<protein>
    <submittedName>
        <fullName evidence="1">Uncharacterized protein</fullName>
    </submittedName>
</protein>
<evidence type="ECO:0000313" key="1">
    <source>
        <dbReference type="EMBL" id="TVT52298.1"/>
    </source>
</evidence>
<name>A0A558CU49_9GAMM</name>
<dbReference type="AlphaFoldDB" id="A0A558CU49"/>
<sequence length="345" mass="39006">MKKSPLSLHLVIPGLFGPMPALRQSDTDLQLPNLQRLLARSQQTLFPGKDLESVLFKHFGIHADEQSNLPTAAYRRIGDGAIPDDRYWLQLSPVYLRPDQDRLLLFDVEDLAFTAAEAEGFAELFNAHFAEEGWSVEVVTPQRWYLPLDTAPKLKCHELTDAFGRNMDLFLPEGDEGIKWHGVLNEIQMLFYTSTVNEQRESEGKGPISGLWISGGGRLVNKLTTNRSAFYGSDPLLKGLAKMTHLPVEDRPVDANALCQLSGDVLVHYDGLQRSVLCADPFVWQQELAELEAWITPLVEAIKRGQVDKLTLYACNGHRYLINKAALRRFWKRSRPILQRLESNS</sequence>
<comment type="caution">
    <text evidence="1">The sequence shown here is derived from an EMBL/GenBank/DDBJ whole genome shotgun (WGS) entry which is preliminary data.</text>
</comment>
<reference evidence="1 2" key="1">
    <citation type="submission" date="2019-07" db="EMBL/GenBank/DDBJ databases">
        <title>The pathways for chlorine oxyanion respiration interact through the shared metabolite chlorate.</title>
        <authorList>
            <person name="Barnum T.P."/>
            <person name="Cheng Y."/>
            <person name="Hill K.A."/>
            <person name="Lucas L.N."/>
            <person name="Carlson H.K."/>
            <person name="Coates J.D."/>
        </authorList>
    </citation>
    <scope>NUCLEOTIDE SEQUENCE [LARGE SCALE GENOMIC DNA]</scope>
    <source>
        <strain evidence="1">BK-3</strain>
    </source>
</reference>
<gene>
    <name evidence="1" type="ORF">FHK82_13845</name>
</gene>
<accession>A0A558CU49</accession>
<dbReference type="PIRSF" id="PIRSF015283">
    <property type="entry name" value="Regulatory_RpfE"/>
    <property type="match status" value="1"/>
</dbReference>
<proteinExistence type="predicted"/>
<dbReference type="EMBL" id="VMRY01000071">
    <property type="protein sequence ID" value="TVT52298.1"/>
    <property type="molecule type" value="Genomic_DNA"/>
</dbReference>
<evidence type="ECO:0000313" key="2">
    <source>
        <dbReference type="Proteomes" id="UP000317355"/>
    </source>
</evidence>
<organism evidence="1 2">
    <name type="scientific">Sedimenticola thiotaurini</name>
    <dbReference type="NCBI Taxonomy" id="1543721"/>
    <lineage>
        <taxon>Bacteria</taxon>
        <taxon>Pseudomonadati</taxon>
        <taxon>Pseudomonadota</taxon>
        <taxon>Gammaproteobacteria</taxon>
        <taxon>Chromatiales</taxon>
        <taxon>Sedimenticolaceae</taxon>
        <taxon>Sedimenticola</taxon>
    </lineage>
</organism>
<dbReference type="Proteomes" id="UP000317355">
    <property type="component" value="Unassembled WGS sequence"/>
</dbReference>
<dbReference type="InterPro" id="IPR016631">
    <property type="entry name" value="Regulatory_RpfE"/>
</dbReference>